<gene>
    <name evidence="1" type="ORF">A3K87_17680</name>
</gene>
<protein>
    <submittedName>
        <fullName evidence="1">Uncharacterized protein</fullName>
    </submittedName>
</protein>
<comment type="caution">
    <text evidence="1">The sequence shown here is derived from an EMBL/GenBank/DDBJ whole genome shotgun (WGS) entry which is preliminary data.</text>
</comment>
<sequence>MLTYAIQRVGYDYKQTDPQGETNLIAFMAAIDAFPWTEQLALWDEQQDGPLPTLVLQNEPDQRELWISALGDERNRSYQLQSVSIQMRKGFFGKAKPEQDAAVVDECSRAEVDRLCELFCDGPYEVFDREVARLAARNGGD</sequence>
<dbReference type="RefSeq" id="WP_081268454.1">
    <property type="nucleotide sequence ID" value="NZ_LVHG01000049.1"/>
</dbReference>
<dbReference type="EMBL" id="LVHG01000049">
    <property type="protein sequence ID" value="OAK62682.1"/>
    <property type="molecule type" value="Genomic_DNA"/>
</dbReference>
<evidence type="ECO:0000313" key="1">
    <source>
        <dbReference type="EMBL" id="OAK62682.1"/>
    </source>
</evidence>
<organism evidence="1 2">
    <name type="scientific">Variovorax paradoxus</name>
    <dbReference type="NCBI Taxonomy" id="34073"/>
    <lineage>
        <taxon>Bacteria</taxon>
        <taxon>Pseudomonadati</taxon>
        <taxon>Pseudomonadota</taxon>
        <taxon>Betaproteobacteria</taxon>
        <taxon>Burkholderiales</taxon>
        <taxon>Comamonadaceae</taxon>
        <taxon>Variovorax</taxon>
    </lineage>
</organism>
<dbReference type="Proteomes" id="UP000077852">
    <property type="component" value="Unassembled WGS sequence"/>
</dbReference>
<dbReference type="AlphaFoldDB" id="A0AA91DPF4"/>
<proteinExistence type="predicted"/>
<reference evidence="1 2" key="1">
    <citation type="submission" date="2016-03" db="EMBL/GenBank/DDBJ databases">
        <title>Genome sequence of Variovorax paradoxus KB5.</title>
        <authorList>
            <person name="Jeong H."/>
            <person name="Hong C.E."/>
            <person name="Jo S.H."/>
            <person name="Park J.M."/>
        </authorList>
    </citation>
    <scope>NUCLEOTIDE SEQUENCE [LARGE SCALE GENOMIC DNA]</scope>
    <source>
        <strain evidence="1 2">KB5</strain>
    </source>
</reference>
<name>A0AA91DPF4_VARPD</name>
<evidence type="ECO:0000313" key="2">
    <source>
        <dbReference type="Proteomes" id="UP000077852"/>
    </source>
</evidence>
<accession>A0AA91DPF4</accession>